<reference evidence="1 2" key="1">
    <citation type="submission" date="2020-11" db="EMBL/GenBank/DDBJ databases">
        <title>Complete genome sequence of Pectobacterium versatile F131.</title>
        <authorList>
            <person name="Shirshikov F.V."/>
            <person name="Miroshnikov K."/>
            <person name="Toshakov S.V."/>
            <person name="Kabanova A.P."/>
            <person name="Barannik A.P."/>
            <person name="Shneider M."/>
            <person name="Ignatov A.N."/>
            <person name="Miroshnikov K.A."/>
            <person name="Mikhailova Y.V."/>
            <person name="Shelenkov A."/>
            <person name="Yanushevich Y.G."/>
            <person name="Evseev P.V."/>
        </authorList>
    </citation>
    <scope>NUCLEOTIDE SEQUENCE [LARGE SCALE GENOMIC DNA]</scope>
    <source>
        <strain evidence="1 2">F131</strain>
    </source>
</reference>
<dbReference type="RefSeq" id="WP_196387939.1">
    <property type="nucleotide sequence ID" value="NZ_CP065030.1"/>
</dbReference>
<gene>
    <name evidence="1" type="ORF">F131LOC_013045</name>
</gene>
<dbReference type="EMBL" id="CP065030">
    <property type="protein sequence ID" value="QPK14329.1"/>
    <property type="molecule type" value="Genomic_DNA"/>
</dbReference>
<name>A0A7T0EMA3_9GAMM</name>
<organism evidence="1 2">
    <name type="scientific">Pectobacterium versatile</name>
    <dbReference type="NCBI Taxonomy" id="2488639"/>
    <lineage>
        <taxon>Bacteria</taxon>
        <taxon>Pseudomonadati</taxon>
        <taxon>Pseudomonadota</taxon>
        <taxon>Gammaproteobacteria</taxon>
        <taxon>Enterobacterales</taxon>
        <taxon>Pectobacteriaceae</taxon>
        <taxon>Pectobacterium</taxon>
    </lineage>
</organism>
<sequence>MKDTLVIQTEVNFIQLYENQPLFAEIDQWMRAHGFMLHTLLEERRRLYAPYVLNNQIHQGFNQLTTADAVYVRDINRLNDLTAEQLNKMATILRESYGSLDLAEKIMAMNNTRVGK</sequence>
<evidence type="ECO:0000313" key="2">
    <source>
        <dbReference type="Proteomes" id="UP000237284"/>
    </source>
</evidence>
<dbReference type="AlphaFoldDB" id="A0A7T0EMA3"/>
<evidence type="ECO:0000313" key="1">
    <source>
        <dbReference type="EMBL" id="QPK14329.1"/>
    </source>
</evidence>
<dbReference type="Proteomes" id="UP000237284">
    <property type="component" value="Chromosome"/>
</dbReference>
<protein>
    <submittedName>
        <fullName evidence="1">Uncharacterized protein</fullName>
    </submittedName>
</protein>
<accession>A0A7T0EMA3</accession>
<proteinExistence type="predicted"/>